<dbReference type="PANTHER" id="PTHR21234">
    <property type="entry name" value="PURINE NUCLEOSIDE PHOSPHORYLASE"/>
    <property type="match status" value="1"/>
</dbReference>
<protein>
    <submittedName>
        <fullName evidence="2">Uncharacterized protein</fullName>
    </submittedName>
</protein>
<keyword evidence="3" id="KW-1185">Reference proteome</keyword>
<organism evidence="2 3">
    <name type="scientific">Taxus chinensis</name>
    <name type="common">Chinese yew</name>
    <name type="synonym">Taxus wallichiana var. chinensis</name>
    <dbReference type="NCBI Taxonomy" id="29808"/>
    <lineage>
        <taxon>Eukaryota</taxon>
        <taxon>Viridiplantae</taxon>
        <taxon>Streptophyta</taxon>
        <taxon>Embryophyta</taxon>
        <taxon>Tracheophyta</taxon>
        <taxon>Spermatophyta</taxon>
        <taxon>Pinopsida</taxon>
        <taxon>Pinidae</taxon>
        <taxon>Conifers II</taxon>
        <taxon>Cupressales</taxon>
        <taxon>Taxaceae</taxon>
        <taxon>Taxus</taxon>
    </lineage>
</organism>
<sequence length="109" mass="11919">MAFHSRCNNVVAEIPSALLLFMMLLMAFPFPSRAHIPKEVDQQINTINDNGEYYGLIVVGNAEIQALTGNGGVFQPDADLPTVDASARRFRVGKIGKHRTILVMCGSVM</sequence>
<proteinExistence type="predicted"/>
<name>A0AA38BUD7_TAXCH</name>
<feature type="chain" id="PRO_5041262416" evidence="1">
    <location>
        <begin position="35"/>
        <end position="109"/>
    </location>
</feature>
<evidence type="ECO:0000313" key="2">
    <source>
        <dbReference type="EMBL" id="KAH9288046.1"/>
    </source>
</evidence>
<dbReference type="Proteomes" id="UP000824469">
    <property type="component" value="Unassembled WGS sequence"/>
</dbReference>
<accession>A0AA38BUD7</accession>
<evidence type="ECO:0000256" key="1">
    <source>
        <dbReference type="SAM" id="SignalP"/>
    </source>
</evidence>
<comment type="caution">
    <text evidence="2">The sequence shown here is derived from an EMBL/GenBank/DDBJ whole genome shotgun (WGS) entry which is preliminary data.</text>
</comment>
<gene>
    <name evidence="2" type="ORF">KI387_032163</name>
</gene>
<dbReference type="PANTHER" id="PTHR21234:SF42">
    <property type="entry name" value="PHOSPHORYLASE SUPERFAMILY PROTEIN"/>
    <property type="match status" value="1"/>
</dbReference>
<dbReference type="EMBL" id="JAHRHJ020003813">
    <property type="protein sequence ID" value="KAH9288046.1"/>
    <property type="molecule type" value="Genomic_DNA"/>
</dbReference>
<evidence type="ECO:0000313" key="3">
    <source>
        <dbReference type="Proteomes" id="UP000824469"/>
    </source>
</evidence>
<feature type="non-terminal residue" evidence="2">
    <location>
        <position position="109"/>
    </location>
</feature>
<keyword evidence="1" id="KW-0732">Signal</keyword>
<feature type="signal peptide" evidence="1">
    <location>
        <begin position="1"/>
        <end position="34"/>
    </location>
</feature>
<reference evidence="2 3" key="1">
    <citation type="journal article" date="2021" name="Nat. Plants">
        <title>The Taxus genome provides insights into paclitaxel biosynthesis.</title>
        <authorList>
            <person name="Xiong X."/>
            <person name="Gou J."/>
            <person name="Liao Q."/>
            <person name="Li Y."/>
            <person name="Zhou Q."/>
            <person name="Bi G."/>
            <person name="Li C."/>
            <person name="Du R."/>
            <person name="Wang X."/>
            <person name="Sun T."/>
            <person name="Guo L."/>
            <person name="Liang H."/>
            <person name="Lu P."/>
            <person name="Wu Y."/>
            <person name="Zhang Z."/>
            <person name="Ro D.K."/>
            <person name="Shang Y."/>
            <person name="Huang S."/>
            <person name="Yan J."/>
        </authorList>
    </citation>
    <scope>NUCLEOTIDE SEQUENCE [LARGE SCALE GENOMIC DNA]</scope>
    <source>
        <strain evidence="2">Ta-2019</strain>
    </source>
</reference>
<dbReference type="AlphaFoldDB" id="A0AA38BUD7"/>